<dbReference type="Pfam" id="PF01381">
    <property type="entry name" value="HTH_3"/>
    <property type="match status" value="1"/>
</dbReference>
<feature type="compositionally biased region" description="Low complexity" evidence="1">
    <location>
        <begin position="62"/>
        <end position="89"/>
    </location>
</feature>
<keyword evidence="3" id="KW-1185">Reference proteome</keyword>
<feature type="compositionally biased region" description="Low complexity" evidence="1">
    <location>
        <begin position="13"/>
        <end position="26"/>
    </location>
</feature>
<dbReference type="PROSITE" id="PS51936">
    <property type="entry name" value="POU_4"/>
    <property type="match status" value="1"/>
</dbReference>
<evidence type="ECO:0000256" key="1">
    <source>
        <dbReference type="SAM" id="MobiDB-lite"/>
    </source>
</evidence>
<dbReference type="InterPro" id="IPR010982">
    <property type="entry name" value="Lambda_DNA-bd_dom_sf"/>
</dbReference>
<dbReference type="InterPro" id="IPR001387">
    <property type="entry name" value="Cro/C1-type_HTH"/>
</dbReference>
<dbReference type="SUPFAM" id="SSF47413">
    <property type="entry name" value="lambda repressor-like DNA-binding domains"/>
    <property type="match status" value="1"/>
</dbReference>
<dbReference type="Gene3D" id="1.10.260.40">
    <property type="entry name" value="lambda repressor-like DNA-binding domains"/>
    <property type="match status" value="1"/>
</dbReference>
<dbReference type="PANTHER" id="PTHR14618:SF0">
    <property type="entry name" value="HOMEOBOX-CONTAINING PROTEIN 1"/>
    <property type="match status" value="1"/>
</dbReference>
<feature type="domain" description="POU-specific atypical" evidence="2">
    <location>
        <begin position="87"/>
        <end position="164"/>
    </location>
</feature>
<evidence type="ECO:0000313" key="3">
    <source>
        <dbReference type="Proteomes" id="UP000887563"/>
    </source>
</evidence>
<dbReference type="WBParaSite" id="Minc3s08056g41847">
    <property type="protein sequence ID" value="Minc3s08056g41847"/>
    <property type="gene ID" value="Minc3s08056g41847"/>
</dbReference>
<feature type="region of interest" description="Disordered" evidence="1">
    <location>
        <begin position="1"/>
        <end position="93"/>
    </location>
</feature>
<dbReference type="GO" id="GO:0003691">
    <property type="term" value="F:double-stranded telomeric DNA binding"/>
    <property type="evidence" value="ECO:0007669"/>
    <property type="project" value="InterPro"/>
</dbReference>
<accession>A0A914NPS8</accession>
<sequence length="164" mass="18596">MQILGTFFPSINTSSLPPQLQQQQQTIEDNSLNNSVGDCGTSRKDEEMDDFNNEEILPPPTTTTTNQQQRQHQQQTSSSSSSKSIRSQRAPIKEIISLDDPNELEKFMSKGEEQCIQDMRTFITQFSLRQTTVALMTGVSQPYISKLLNGNHRELSLRCRKVNT</sequence>
<dbReference type="PANTHER" id="PTHR14618">
    <property type="entry name" value="HOMEODOX-CONTAINING PROTEIN 1 HMBOX1"/>
    <property type="match status" value="1"/>
</dbReference>
<dbReference type="InterPro" id="IPR044869">
    <property type="entry name" value="HNF-1_POU"/>
</dbReference>
<organism evidence="3 4">
    <name type="scientific">Meloidogyne incognita</name>
    <name type="common">Southern root-knot nematode worm</name>
    <name type="synonym">Oxyuris incognita</name>
    <dbReference type="NCBI Taxonomy" id="6306"/>
    <lineage>
        <taxon>Eukaryota</taxon>
        <taxon>Metazoa</taxon>
        <taxon>Ecdysozoa</taxon>
        <taxon>Nematoda</taxon>
        <taxon>Chromadorea</taxon>
        <taxon>Rhabditida</taxon>
        <taxon>Tylenchina</taxon>
        <taxon>Tylenchomorpha</taxon>
        <taxon>Tylenchoidea</taxon>
        <taxon>Meloidogynidae</taxon>
        <taxon>Meloidogyninae</taxon>
        <taxon>Meloidogyne</taxon>
        <taxon>Meloidogyne incognita group</taxon>
    </lineage>
</organism>
<dbReference type="Proteomes" id="UP000887563">
    <property type="component" value="Unplaced"/>
</dbReference>
<evidence type="ECO:0000313" key="4">
    <source>
        <dbReference type="WBParaSite" id="Minc3s08056g41847"/>
    </source>
</evidence>
<feature type="compositionally biased region" description="Polar residues" evidence="1">
    <location>
        <begin position="27"/>
        <end position="36"/>
    </location>
</feature>
<dbReference type="InterPro" id="IPR040363">
    <property type="entry name" value="HMBOX1"/>
</dbReference>
<evidence type="ECO:0000259" key="2">
    <source>
        <dbReference type="PROSITE" id="PS51936"/>
    </source>
</evidence>
<dbReference type="GO" id="GO:0005634">
    <property type="term" value="C:nucleus"/>
    <property type="evidence" value="ECO:0007669"/>
    <property type="project" value="TreeGrafter"/>
</dbReference>
<name>A0A914NPS8_MELIC</name>
<proteinExistence type="predicted"/>
<dbReference type="AlphaFoldDB" id="A0A914NPS8"/>
<protein>
    <submittedName>
        <fullName evidence="4">POU-specific atypical domain-containing protein</fullName>
    </submittedName>
</protein>
<reference evidence="4" key="1">
    <citation type="submission" date="2022-11" db="UniProtKB">
        <authorList>
            <consortium name="WormBaseParasite"/>
        </authorList>
    </citation>
    <scope>IDENTIFICATION</scope>
</reference>